<gene>
    <name evidence="1" type="ORF">O6H91_11G057100</name>
</gene>
<proteinExistence type="predicted"/>
<name>A0ACC2C9J1_DIPCM</name>
<organism evidence="1 2">
    <name type="scientific">Diphasiastrum complanatum</name>
    <name type="common">Issler's clubmoss</name>
    <name type="synonym">Lycopodium complanatum</name>
    <dbReference type="NCBI Taxonomy" id="34168"/>
    <lineage>
        <taxon>Eukaryota</taxon>
        <taxon>Viridiplantae</taxon>
        <taxon>Streptophyta</taxon>
        <taxon>Embryophyta</taxon>
        <taxon>Tracheophyta</taxon>
        <taxon>Lycopodiopsida</taxon>
        <taxon>Lycopodiales</taxon>
        <taxon>Lycopodiaceae</taxon>
        <taxon>Lycopodioideae</taxon>
        <taxon>Diphasiastrum</taxon>
    </lineage>
</organism>
<comment type="caution">
    <text evidence="1">The sequence shown here is derived from an EMBL/GenBank/DDBJ whole genome shotgun (WGS) entry which is preliminary data.</text>
</comment>
<evidence type="ECO:0000313" key="2">
    <source>
        <dbReference type="Proteomes" id="UP001162992"/>
    </source>
</evidence>
<reference evidence="2" key="1">
    <citation type="journal article" date="2024" name="Proc. Natl. Acad. Sci. U.S.A.">
        <title>Extraordinary preservation of gene collinearity over three hundred million years revealed in homosporous lycophytes.</title>
        <authorList>
            <person name="Li C."/>
            <person name="Wickell D."/>
            <person name="Kuo L.Y."/>
            <person name="Chen X."/>
            <person name="Nie B."/>
            <person name="Liao X."/>
            <person name="Peng D."/>
            <person name="Ji J."/>
            <person name="Jenkins J."/>
            <person name="Williams M."/>
            <person name="Shu S."/>
            <person name="Plott C."/>
            <person name="Barry K."/>
            <person name="Rajasekar S."/>
            <person name="Grimwood J."/>
            <person name="Han X."/>
            <person name="Sun S."/>
            <person name="Hou Z."/>
            <person name="He W."/>
            <person name="Dai G."/>
            <person name="Sun C."/>
            <person name="Schmutz J."/>
            <person name="Leebens-Mack J.H."/>
            <person name="Li F.W."/>
            <person name="Wang L."/>
        </authorList>
    </citation>
    <scope>NUCLEOTIDE SEQUENCE [LARGE SCALE GENOMIC DNA]</scope>
    <source>
        <strain evidence="2">cv. PW_Plant_1</strain>
    </source>
</reference>
<sequence length="251" mass="26643">MSSSLDMSLDDIIKNNKQVGGGRGAGLRRGASNGGGYGSGRSSGPIRRANSRATARPSPYSTAKQPAQRDTDGVWQHDLFEEGGNAPGKAVGIETGTKLYVSNLDYGVSNEDIKELFSEVGDLKRCSIHYDRSGRSKGTAEVVFTRKPDALAAMKRYNNVQLDGKPMKIELIGTNLMTGVAQIANGSTAAAGRARSGLTTVSTRGRGGLGPRRLSRGRGRGRGRRGPALQKSTEDLDADLENYHAEAMQTS</sequence>
<accession>A0ACC2C9J1</accession>
<dbReference type="EMBL" id="CM055102">
    <property type="protein sequence ID" value="KAJ7538625.1"/>
    <property type="molecule type" value="Genomic_DNA"/>
</dbReference>
<keyword evidence="2" id="KW-1185">Reference proteome</keyword>
<dbReference type="Proteomes" id="UP001162992">
    <property type="component" value="Chromosome 11"/>
</dbReference>
<protein>
    <submittedName>
        <fullName evidence="1">Uncharacterized protein</fullName>
    </submittedName>
</protein>
<evidence type="ECO:0000313" key="1">
    <source>
        <dbReference type="EMBL" id="KAJ7538625.1"/>
    </source>
</evidence>